<accession>A0A0A8Y7P9</accession>
<proteinExistence type="predicted"/>
<reference evidence="1" key="1">
    <citation type="submission" date="2014-09" db="EMBL/GenBank/DDBJ databases">
        <authorList>
            <person name="Magalhaes I.L.F."/>
            <person name="Oliveira U."/>
            <person name="Santos F.R."/>
            <person name="Vidigal T.H.D.A."/>
            <person name="Brescovit A.D."/>
            <person name="Santos A.J."/>
        </authorList>
    </citation>
    <scope>NUCLEOTIDE SEQUENCE</scope>
    <source>
        <tissue evidence="1">Shoot tissue taken approximately 20 cm above the soil surface</tissue>
    </source>
</reference>
<reference evidence="1" key="2">
    <citation type="journal article" date="2015" name="Data Brief">
        <title>Shoot transcriptome of the giant reed, Arundo donax.</title>
        <authorList>
            <person name="Barrero R.A."/>
            <person name="Guerrero F.D."/>
            <person name="Moolhuijzen P."/>
            <person name="Goolsby J.A."/>
            <person name="Tidwell J."/>
            <person name="Bellgard S.E."/>
            <person name="Bellgard M.I."/>
        </authorList>
    </citation>
    <scope>NUCLEOTIDE SEQUENCE</scope>
    <source>
        <tissue evidence="1">Shoot tissue taken approximately 20 cm above the soil surface</tissue>
    </source>
</reference>
<sequence length="29" mass="3534">MFLNGRLRQTIHCFDHLCCIMIIFFSKFV</sequence>
<dbReference type="EMBL" id="GBRH01275719">
    <property type="protein sequence ID" value="JAD22176.1"/>
    <property type="molecule type" value="Transcribed_RNA"/>
</dbReference>
<name>A0A0A8Y7P9_ARUDO</name>
<dbReference type="AlphaFoldDB" id="A0A0A8Y7P9"/>
<organism evidence="1">
    <name type="scientific">Arundo donax</name>
    <name type="common">Giant reed</name>
    <name type="synonym">Donax arundinaceus</name>
    <dbReference type="NCBI Taxonomy" id="35708"/>
    <lineage>
        <taxon>Eukaryota</taxon>
        <taxon>Viridiplantae</taxon>
        <taxon>Streptophyta</taxon>
        <taxon>Embryophyta</taxon>
        <taxon>Tracheophyta</taxon>
        <taxon>Spermatophyta</taxon>
        <taxon>Magnoliopsida</taxon>
        <taxon>Liliopsida</taxon>
        <taxon>Poales</taxon>
        <taxon>Poaceae</taxon>
        <taxon>PACMAD clade</taxon>
        <taxon>Arundinoideae</taxon>
        <taxon>Arundineae</taxon>
        <taxon>Arundo</taxon>
    </lineage>
</organism>
<protein>
    <submittedName>
        <fullName evidence="1">Uncharacterized protein</fullName>
    </submittedName>
</protein>
<evidence type="ECO:0000313" key="1">
    <source>
        <dbReference type="EMBL" id="JAD22176.1"/>
    </source>
</evidence>